<accession>A0A919JCE3</accession>
<organism evidence="3 4">
    <name type="scientific">Paractinoplanes ferrugineus</name>
    <dbReference type="NCBI Taxonomy" id="113564"/>
    <lineage>
        <taxon>Bacteria</taxon>
        <taxon>Bacillati</taxon>
        <taxon>Actinomycetota</taxon>
        <taxon>Actinomycetes</taxon>
        <taxon>Micromonosporales</taxon>
        <taxon>Micromonosporaceae</taxon>
        <taxon>Paractinoplanes</taxon>
    </lineage>
</organism>
<dbReference type="AlphaFoldDB" id="A0A919JCE3"/>
<protein>
    <recommendedName>
        <fullName evidence="2">Macro domain-containing protein</fullName>
    </recommendedName>
</protein>
<dbReference type="InterPro" id="IPR050892">
    <property type="entry name" value="ADP-ribose_metab_enzymes"/>
</dbReference>
<dbReference type="GO" id="GO:0140291">
    <property type="term" value="P:peptidyl-glutamate ADP-deribosylation"/>
    <property type="evidence" value="ECO:0007669"/>
    <property type="project" value="TreeGrafter"/>
</dbReference>
<dbReference type="SUPFAM" id="SSF52949">
    <property type="entry name" value="Macro domain-like"/>
    <property type="match status" value="1"/>
</dbReference>
<evidence type="ECO:0000256" key="1">
    <source>
        <dbReference type="ARBA" id="ARBA00035885"/>
    </source>
</evidence>
<dbReference type="InterPro" id="IPR043472">
    <property type="entry name" value="Macro_dom-like"/>
</dbReference>
<proteinExistence type="predicted"/>
<gene>
    <name evidence="3" type="ORF">Afe05nite_85890</name>
</gene>
<evidence type="ECO:0000313" key="3">
    <source>
        <dbReference type="EMBL" id="GIE16749.1"/>
    </source>
</evidence>
<feature type="domain" description="Macro" evidence="2">
    <location>
        <begin position="1"/>
        <end position="149"/>
    </location>
</feature>
<dbReference type="RefSeq" id="WP_203823070.1">
    <property type="nucleotide sequence ID" value="NZ_BAAABP010000067.1"/>
</dbReference>
<keyword evidence="4" id="KW-1185">Reference proteome</keyword>
<dbReference type="CDD" id="cd02901">
    <property type="entry name" value="Macro_Poa1p-like"/>
    <property type="match status" value="1"/>
</dbReference>
<name>A0A919JCE3_9ACTN</name>
<dbReference type="SMART" id="SM00506">
    <property type="entry name" value="A1pp"/>
    <property type="match status" value="1"/>
</dbReference>
<comment type="caution">
    <text evidence="3">The sequence shown here is derived from an EMBL/GenBank/DDBJ whole genome shotgun (WGS) entry which is preliminary data.</text>
</comment>
<evidence type="ECO:0000259" key="2">
    <source>
        <dbReference type="PROSITE" id="PS51154"/>
    </source>
</evidence>
<dbReference type="InterPro" id="IPR002589">
    <property type="entry name" value="Macro_dom"/>
</dbReference>
<dbReference type="PANTHER" id="PTHR12521">
    <property type="entry name" value="PROTEIN C6ORF130"/>
    <property type="match status" value="1"/>
</dbReference>
<dbReference type="Pfam" id="PF01661">
    <property type="entry name" value="Macro"/>
    <property type="match status" value="1"/>
</dbReference>
<dbReference type="Gene3D" id="3.40.220.10">
    <property type="entry name" value="Leucine Aminopeptidase, subunit E, domain 1"/>
    <property type="match status" value="1"/>
</dbReference>
<dbReference type="EMBL" id="BOMM01000098">
    <property type="protein sequence ID" value="GIE16749.1"/>
    <property type="molecule type" value="Genomic_DNA"/>
</dbReference>
<comment type="catalytic activity">
    <reaction evidence="1">
        <text>an N-(ADP-alpha-D-ribosyl)-thymidine in DNA + H2O = a thymidine in DNA + ADP-D-ribose</text>
        <dbReference type="Rhea" id="RHEA:71655"/>
        <dbReference type="Rhea" id="RHEA-COMP:13556"/>
        <dbReference type="Rhea" id="RHEA-COMP:18051"/>
        <dbReference type="ChEBI" id="CHEBI:15377"/>
        <dbReference type="ChEBI" id="CHEBI:57967"/>
        <dbReference type="ChEBI" id="CHEBI:137386"/>
        <dbReference type="ChEBI" id="CHEBI:191199"/>
    </reaction>
    <physiologicalReaction direction="left-to-right" evidence="1">
        <dbReference type="Rhea" id="RHEA:71656"/>
    </physiologicalReaction>
</comment>
<dbReference type="PANTHER" id="PTHR12521:SF0">
    <property type="entry name" value="ADP-RIBOSE GLYCOHYDROLASE OARD1"/>
    <property type="match status" value="1"/>
</dbReference>
<dbReference type="PROSITE" id="PS51154">
    <property type="entry name" value="MACRO"/>
    <property type="match status" value="1"/>
</dbReference>
<dbReference type="Proteomes" id="UP000598174">
    <property type="component" value="Unassembled WGS sequence"/>
</dbReference>
<reference evidence="3" key="1">
    <citation type="submission" date="2021-01" db="EMBL/GenBank/DDBJ databases">
        <title>Whole genome shotgun sequence of Actinoplanes ferrugineus NBRC 15555.</title>
        <authorList>
            <person name="Komaki H."/>
            <person name="Tamura T."/>
        </authorList>
    </citation>
    <scope>NUCLEOTIDE SEQUENCE</scope>
    <source>
        <strain evidence="3">NBRC 15555</strain>
    </source>
</reference>
<sequence>MTVEYRTGDLFAQGFRALAHGCNCRGVMGAGIAREFRRRWPAMYNTYRKACQDRLVQPGDMLPWQAPDGTMIYNLATQDRPGPHATLQAIRTSVAVMLNDAEHAGIDRIGLPRIGAGIGGLPWPDVTAVLEDIAGSSPVRLVVVSLPGA</sequence>
<evidence type="ECO:0000313" key="4">
    <source>
        <dbReference type="Proteomes" id="UP000598174"/>
    </source>
</evidence>